<reference evidence="1" key="1">
    <citation type="journal article" date="2022" name="bioRxiv">
        <title>Sequencing and chromosome-scale assembly of the giantPleurodeles waltlgenome.</title>
        <authorList>
            <person name="Brown T."/>
            <person name="Elewa A."/>
            <person name="Iarovenko S."/>
            <person name="Subramanian E."/>
            <person name="Araus A.J."/>
            <person name="Petzold A."/>
            <person name="Susuki M."/>
            <person name="Suzuki K.-i.T."/>
            <person name="Hayashi T."/>
            <person name="Toyoda A."/>
            <person name="Oliveira C."/>
            <person name="Osipova E."/>
            <person name="Leigh N.D."/>
            <person name="Simon A."/>
            <person name="Yun M.H."/>
        </authorList>
    </citation>
    <scope>NUCLEOTIDE SEQUENCE</scope>
    <source>
        <strain evidence="1">20211129_DDA</strain>
        <tissue evidence="1">Liver</tissue>
    </source>
</reference>
<organism evidence="1 2">
    <name type="scientific">Pleurodeles waltl</name>
    <name type="common">Iberian ribbed newt</name>
    <dbReference type="NCBI Taxonomy" id="8319"/>
    <lineage>
        <taxon>Eukaryota</taxon>
        <taxon>Metazoa</taxon>
        <taxon>Chordata</taxon>
        <taxon>Craniata</taxon>
        <taxon>Vertebrata</taxon>
        <taxon>Euteleostomi</taxon>
        <taxon>Amphibia</taxon>
        <taxon>Batrachia</taxon>
        <taxon>Caudata</taxon>
        <taxon>Salamandroidea</taxon>
        <taxon>Salamandridae</taxon>
        <taxon>Pleurodelinae</taxon>
        <taxon>Pleurodeles</taxon>
    </lineage>
</organism>
<evidence type="ECO:0000313" key="1">
    <source>
        <dbReference type="EMBL" id="KAJ1181580.1"/>
    </source>
</evidence>
<gene>
    <name evidence="1" type="ORF">NDU88_006785</name>
</gene>
<dbReference type="Proteomes" id="UP001066276">
    <property type="component" value="Chromosome 3_2"/>
</dbReference>
<sequence>MGNRTPQIALRAKDVLEWALAEEQHIRMSWFDMKAPDDVKTWVLLLEWFNSYDEQDTRSNQKTDLKNTDN</sequence>
<comment type="caution">
    <text evidence="1">The sequence shown here is derived from an EMBL/GenBank/DDBJ whole genome shotgun (WGS) entry which is preliminary data.</text>
</comment>
<keyword evidence="2" id="KW-1185">Reference proteome</keyword>
<dbReference type="AlphaFoldDB" id="A0AAV7TYL2"/>
<dbReference type="EMBL" id="JANPWB010000006">
    <property type="protein sequence ID" value="KAJ1181580.1"/>
    <property type="molecule type" value="Genomic_DNA"/>
</dbReference>
<name>A0AAV7TYL2_PLEWA</name>
<accession>A0AAV7TYL2</accession>
<evidence type="ECO:0000313" key="2">
    <source>
        <dbReference type="Proteomes" id="UP001066276"/>
    </source>
</evidence>
<proteinExistence type="predicted"/>
<protein>
    <submittedName>
        <fullName evidence="1">Uncharacterized protein</fullName>
    </submittedName>
</protein>